<dbReference type="PANTHER" id="PTHR33803">
    <property type="entry name" value="IS1478 TRANSPOSASE"/>
    <property type="match status" value="1"/>
</dbReference>
<dbReference type="GO" id="GO:0004803">
    <property type="term" value="F:transposase activity"/>
    <property type="evidence" value="ECO:0007669"/>
    <property type="project" value="InterPro"/>
</dbReference>
<dbReference type="Pfam" id="PF01609">
    <property type="entry name" value="DDE_Tnp_1"/>
    <property type="match status" value="1"/>
</dbReference>
<gene>
    <name evidence="3" type="ORF">CEX98_13625</name>
</gene>
<feature type="domain" description="Transposase IS4-like" evidence="1">
    <location>
        <begin position="275"/>
        <end position="363"/>
    </location>
</feature>
<comment type="caution">
    <text evidence="3">The sequence shown here is derived from an EMBL/GenBank/DDBJ whole genome shotgun (WGS) entry which is preliminary data.</text>
</comment>
<dbReference type="AlphaFoldDB" id="A0A2A5JNT8"/>
<dbReference type="PANTHER" id="PTHR33803:SF3">
    <property type="entry name" value="BLL1974 PROTEIN"/>
    <property type="match status" value="1"/>
</dbReference>
<dbReference type="Pfam" id="PF05598">
    <property type="entry name" value="DUF772"/>
    <property type="match status" value="1"/>
</dbReference>
<dbReference type="OrthoDB" id="5625049at2"/>
<dbReference type="InterPro" id="IPR047710">
    <property type="entry name" value="Transpos_IS5-like"/>
</dbReference>
<dbReference type="EMBL" id="NKHF01000062">
    <property type="protein sequence ID" value="PCK31095.1"/>
    <property type="molecule type" value="Genomic_DNA"/>
</dbReference>
<accession>A0A2A5JNT8</accession>
<dbReference type="GO" id="GO:0006313">
    <property type="term" value="P:DNA transposition"/>
    <property type="evidence" value="ECO:0007669"/>
    <property type="project" value="InterPro"/>
</dbReference>
<dbReference type="NCBIfam" id="NF033578">
    <property type="entry name" value="transpos_IS5_1"/>
    <property type="match status" value="1"/>
</dbReference>
<feature type="domain" description="Transposase InsH N-terminal" evidence="2">
    <location>
        <begin position="19"/>
        <end position="115"/>
    </location>
</feature>
<proteinExistence type="predicted"/>
<sequence>MKPKPTTQTPQKHLFQIELIDIVSPRHELVKLAKIIDWQRLEVEFKQHYGDKGAGAKPIRLLAGLEYLKQIHKLSDENTVAMWCENPYWQYFCGMQFFTHEPPCDPSSMTRFRKRIGEDGVELMLSLTVDAGLKSNTIKPSSLREVVVDSTVMEKNIAHPTDSKLLEKCRNKLVGFAKQAGIVLRQSYERVGPKAAQKVASYAHAKQFKRMKKTLKKQKNYLRRVMKDILRKITEQPSQAFIHALQQAERLLKQEKASKNKLYSLHEPDVECIAKGKSAKPYEFGVKVSVATTLKEQFVVCAHAIHGNPYDGDTLWETLRIVENVTDKRPYSCFVDRGYRGHFAERYDVYIAGQKRGVTPSIKKKLKRRNAIEPIIGHMKQDGHLGLNRLKGKLGDKLNAVLAGVGQNCRKVLAQLRLFYVWVLYQLLAVKSAVQ</sequence>
<evidence type="ECO:0000313" key="4">
    <source>
        <dbReference type="Proteomes" id="UP000228621"/>
    </source>
</evidence>
<dbReference type="InterPro" id="IPR002559">
    <property type="entry name" value="Transposase_11"/>
</dbReference>
<name>A0A2A5JNT8_PSEO7</name>
<keyword evidence="4" id="KW-1185">Reference proteome</keyword>
<dbReference type="InterPro" id="IPR008490">
    <property type="entry name" value="Transposase_InsH_N"/>
</dbReference>
<evidence type="ECO:0000259" key="2">
    <source>
        <dbReference type="Pfam" id="PF05598"/>
    </source>
</evidence>
<evidence type="ECO:0000313" key="3">
    <source>
        <dbReference type="EMBL" id="PCK31095.1"/>
    </source>
</evidence>
<dbReference type="RefSeq" id="WP_099642612.1">
    <property type="nucleotide sequence ID" value="NZ_NKHF01000062.1"/>
</dbReference>
<dbReference type="GO" id="GO:0003677">
    <property type="term" value="F:DNA binding"/>
    <property type="evidence" value="ECO:0007669"/>
    <property type="project" value="InterPro"/>
</dbReference>
<organism evidence="3 4">
    <name type="scientific">Pseudoalteromonas piscicida</name>
    <dbReference type="NCBI Taxonomy" id="43662"/>
    <lineage>
        <taxon>Bacteria</taxon>
        <taxon>Pseudomonadati</taxon>
        <taxon>Pseudomonadota</taxon>
        <taxon>Gammaproteobacteria</taxon>
        <taxon>Alteromonadales</taxon>
        <taxon>Pseudoalteromonadaceae</taxon>
        <taxon>Pseudoalteromonas</taxon>
    </lineage>
</organism>
<evidence type="ECO:0000259" key="1">
    <source>
        <dbReference type="Pfam" id="PF01609"/>
    </source>
</evidence>
<reference evidence="4" key="1">
    <citation type="journal article" date="2019" name="Genome Announc.">
        <title>Draft Genome Sequence of Pseudoalteromonas piscicida Strain 36Y ROTHPW, an Hypersaline Seawater Isolate from the South Coast of Sonora, Mexico.</title>
        <authorList>
            <person name="Sanchez-Diaz R."/>
            <person name="Molina-Garza Z.J."/>
            <person name="Cruz-Suarez L.E."/>
            <person name="Selvin J."/>
            <person name="Kiran G.S."/>
            <person name="Ibarra-Gamez J.C."/>
            <person name="Gomez-Gil B."/>
            <person name="Galaviz-Silva L."/>
        </authorList>
    </citation>
    <scope>NUCLEOTIDE SEQUENCE [LARGE SCALE GENOMIC DNA]</scope>
    <source>
        <strain evidence="4">36Y_RITHPW</strain>
    </source>
</reference>
<protein>
    <submittedName>
        <fullName evidence="3">IS5/IS1182 family transposase</fullName>
    </submittedName>
</protein>
<dbReference type="Proteomes" id="UP000228621">
    <property type="component" value="Unassembled WGS sequence"/>
</dbReference>